<evidence type="ECO:0000313" key="2">
    <source>
        <dbReference type="EMBL" id="PID55719.1"/>
    </source>
</evidence>
<sequence length="276" mass="32524">YPALAADREQGCIVVEFEQNEQQAKRINEDALFYLFSLQFREQYKQLKRLVSTSFSGPSTLFLGALQKTKPELTALLLLQLVKQIYGDYNQNIPGSSEFASRVAQVKKEGFYRRGQESWQQFMAALRRRRQVAEQLAAFVGKSRAKGHFQKEGYSRLERELQQIFPTEILYQNPDYQEVSRRLDYLYIRLERFYANPLKDEQKEKQVAPFTSRLQAVADDQQLSFEAQEALQQYKEMLVEFKISVFAPEIRRRFAISPKKLETQWQQALKYLPFRS</sequence>
<dbReference type="Pfam" id="PF11898">
    <property type="entry name" value="DUF3418"/>
    <property type="match status" value="1"/>
</dbReference>
<accession>A0A2G6E0V6</accession>
<dbReference type="EMBL" id="PDPS01000047">
    <property type="protein sequence ID" value="PID55719.1"/>
    <property type="molecule type" value="Genomic_DNA"/>
</dbReference>
<dbReference type="InterPro" id="IPR024590">
    <property type="entry name" value="HrpA_C"/>
</dbReference>
<organism evidence="2 3">
    <name type="scientific">candidate division KSB3 bacterium</name>
    <dbReference type="NCBI Taxonomy" id="2044937"/>
    <lineage>
        <taxon>Bacteria</taxon>
        <taxon>candidate division KSB3</taxon>
    </lineage>
</organism>
<dbReference type="Proteomes" id="UP000229740">
    <property type="component" value="Unassembled WGS sequence"/>
</dbReference>
<comment type="caution">
    <text evidence="2">The sequence shown here is derived from an EMBL/GenBank/DDBJ whole genome shotgun (WGS) entry which is preliminary data.</text>
</comment>
<evidence type="ECO:0000313" key="3">
    <source>
        <dbReference type="Proteomes" id="UP000229740"/>
    </source>
</evidence>
<name>A0A2G6E0V6_9BACT</name>
<protein>
    <recommendedName>
        <fullName evidence="1">RNA helicase HrpA C-terminal domain-containing protein</fullName>
    </recommendedName>
</protein>
<proteinExistence type="predicted"/>
<feature type="domain" description="RNA helicase HrpA C-terminal" evidence="1">
    <location>
        <begin position="1"/>
        <end position="267"/>
    </location>
</feature>
<gene>
    <name evidence="2" type="ORF">CSB45_14680</name>
</gene>
<reference evidence="2 3" key="1">
    <citation type="submission" date="2017-10" db="EMBL/GenBank/DDBJ databases">
        <title>Novel microbial diversity and functional potential in the marine mammal oral microbiome.</title>
        <authorList>
            <person name="Dudek N.K."/>
            <person name="Sun C.L."/>
            <person name="Burstein D."/>
            <person name="Kantor R.S."/>
            <person name="Aliaga Goltsman D.S."/>
            <person name="Bik E.M."/>
            <person name="Thomas B.C."/>
            <person name="Banfield J.F."/>
            <person name="Relman D.A."/>
        </authorList>
    </citation>
    <scope>NUCLEOTIDE SEQUENCE [LARGE SCALE GENOMIC DNA]</scope>
    <source>
        <strain evidence="2">DOLZORAL124_49_17</strain>
    </source>
</reference>
<evidence type="ECO:0000259" key="1">
    <source>
        <dbReference type="Pfam" id="PF11898"/>
    </source>
</evidence>
<dbReference type="AlphaFoldDB" id="A0A2G6E0V6"/>
<feature type="non-terminal residue" evidence="2">
    <location>
        <position position="1"/>
    </location>
</feature>